<feature type="chain" id="PRO_5047030812" evidence="1">
    <location>
        <begin position="24"/>
        <end position="273"/>
    </location>
</feature>
<dbReference type="RefSeq" id="WP_379666416.1">
    <property type="nucleotide sequence ID" value="NZ_JBHULH010000004.1"/>
</dbReference>
<evidence type="ECO:0000313" key="3">
    <source>
        <dbReference type="Proteomes" id="UP001597508"/>
    </source>
</evidence>
<gene>
    <name evidence="2" type="ORF">ACFSRZ_10020</name>
</gene>
<reference evidence="3" key="1">
    <citation type="journal article" date="2019" name="Int. J. Syst. Evol. Microbiol.">
        <title>The Global Catalogue of Microorganisms (GCM) 10K type strain sequencing project: providing services to taxonomists for standard genome sequencing and annotation.</title>
        <authorList>
            <consortium name="The Broad Institute Genomics Platform"/>
            <consortium name="The Broad Institute Genome Sequencing Center for Infectious Disease"/>
            <person name="Wu L."/>
            <person name="Ma J."/>
        </authorList>
    </citation>
    <scope>NUCLEOTIDE SEQUENCE [LARGE SCALE GENOMIC DNA]</scope>
    <source>
        <strain evidence="3">KCTC 52127</strain>
    </source>
</reference>
<dbReference type="EMBL" id="JBHULH010000004">
    <property type="protein sequence ID" value="MFD2567708.1"/>
    <property type="molecule type" value="Genomic_DNA"/>
</dbReference>
<proteinExistence type="predicted"/>
<organism evidence="2 3">
    <name type="scientific">Pseudotenacibaculum haliotis</name>
    <dbReference type="NCBI Taxonomy" id="1862138"/>
    <lineage>
        <taxon>Bacteria</taxon>
        <taxon>Pseudomonadati</taxon>
        <taxon>Bacteroidota</taxon>
        <taxon>Flavobacteriia</taxon>
        <taxon>Flavobacteriales</taxon>
        <taxon>Flavobacteriaceae</taxon>
        <taxon>Pseudotenacibaculum</taxon>
    </lineage>
</organism>
<dbReference type="Proteomes" id="UP001597508">
    <property type="component" value="Unassembled WGS sequence"/>
</dbReference>
<dbReference type="Pfam" id="PF13715">
    <property type="entry name" value="CarbopepD_reg_2"/>
    <property type="match status" value="1"/>
</dbReference>
<dbReference type="InterPro" id="IPR008969">
    <property type="entry name" value="CarboxyPept-like_regulatory"/>
</dbReference>
<feature type="signal peptide" evidence="1">
    <location>
        <begin position="1"/>
        <end position="23"/>
    </location>
</feature>
<evidence type="ECO:0000256" key="1">
    <source>
        <dbReference type="SAM" id="SignalP"/>
    </source>
</evidence>
<keyword evidence="3" id="KW-1185">Reference proteome</keyword>
<sequence length="273" mass="31379">MQKQQILLLFLLMLSVVSFSQEATDSLKVSKLKGQVIDSETKKPLSASHILNLNSVEGTITNDKGFFELAAKANDTVMVSYLGYSSIKIKVTNDLLKGNELLIALYEKSEEVKEIIIKSSKLIGVLEVDVKQVPKDRFTRIKINGIRQTYEVARPQRSEFSSPVAALFQPVDFVYKLFGKKPKQLRKLQKIKKEDNLRKIMAGKFDREVMMEYLEMDRNDLMKLISDCNYSDYFVKKASDLQMIEAVLDCYENYKAIKKGKIERSRLPERKNN</sequence>
<name>A0ABW5LS93_9FLAO</name>
<protein>
    <submittedName>
        <fullName evidence="2">Carboxypeptidase-like regulatory domain-containing protein</fullName>
    </submittedName>
</protein>
<evidence type="ECO:0000313" key="2">
    <source>
        <dbReference type="EMBL" id="MFD2567708.1"/>
    </source>
</evidence>
<dbReference type="SUPFAM" id="SSF49464">
    <property type="entry name" value="Carboxypeptidase regulatory domain-like"/>
    <property type="match status" value="1"/>
</dbReference>
<accession>A0ABW5LS93</accession>
<comment type="caution">
    <text evidence="2">The sequence shown here is derived from an EMBL/GenBank/DDBJ whole genome shotgun (WGS) entry which is preliminary data.</text>
</comment>
<keyword evidence="1" id="KW-0732">Signal</keyword>